<keyword evidence="4 6" id="KW-1133">Transmembrane helix</keyword>
<dbReference type="Proteomes" id="UP000562984">
    <property type="component" value="Unassembled WGS sequence"/>
</dbReference>
<dbReference type="EMBL" id="JABEND010000004">
    <property type="protein sequence ID" value="NNG35958.1"/>
    <property type="molecule type" value="Genomic_DNA"/>
</dbReference>
<feature type="transmembrane region" description="Helical" evidence="6">
    <location>
        <begin position="260"/>
        <end position="281"/>
    </location>
</feature>
<proteinExistence type="predicted"/>
<organism evidence="7 8">
    <name type="scientific">Nakamurella aerolata</name>
    <dbReference type="NCBI Taxonomy" id="1656892"/>
    <lineage>
        <taxon>Bacteria</taxon>
        <taxon>Bacillati</taxon>
        <taxon>Actinomycetota</taxon>
        <taxon>Actinomycetes</taxon>
        <taxon>Nakamurellales</taxon>
        <taxon>Nakamurellaceae</taxon>
        <taxon>Nakamurella</taxon>
    </lineage>
</organism>
<evidence type="ECO:0000256" key="1">
    <source>
        <dbReference type="ARBA" id="ARBA00004651"/>
    </source>
</evidence>
<sequence>MTAPTRRRPEQDTAVAVVEISEPDPTRNPLTAEDHLAHGGSYRDRMREADQGAAVRYSEELVGDAEGVADQAKSFAQRVQQVPWIAHLIAAGKRFGERLGSQFGAAITYFSFQSILPLLMVGFWVLGIVLKGNQTAIDNVKENVRQQIPGTFTSDIIDAAVQNGAAVGIVGIVLALYSGVGWMSNVRAAVQAQWRPQFEKTEAEKRKTSFVVQWLKDLLTLVGLGVALLVSVVLTSVGGAAQSTVLGWLGLDDVGWLKPVFAVVPILLAVVADVVVFVWFFRMMRIPTYTPPKGAVLKGAIIAAVGFEVAKIAMTFLLPRMTKSPAFQLFGSILVLLFFFFLVARLILFVAAWIGTAPRPPEPELPEVPGPPVLADEDVSRGTAAALVGVGTAVGATAGYLAGERIPDRHRKRLLASLRPTGKVSPTRLVKAARSWRGITK</sequence>
<evidence type="ECO:0000256" key="2">
    <source>
        <dbReference type="ARBA" id="ARBA00022475"/>
    </source>
</evidence>
<comment type="subcellular location">
    <subcellularLocation>
        <location evidence="1">Cell membrane</location>
        <topology evidence="1">Multi-pass membrane protein</topology>
    </subcellularLocation>
</comment>
<feature type="transmembrane region" description="Helical" evidence="6">
    <location>
        <begin position="329"/>
        <end position="354"/>
    </location>
</feature>
<keyword evidence="8" id="KW-1185">Reference proteome</keyword>
<name>A0A849AA20_9ACTN</name>
<feature type="transmembrane region" description="Helical" evidence="6">
    <location>
        <begin position="159"/>
        <end position="177"/>
    </location>
</feature>
<gene>
    <name evidence="7" type="primary">yhjD</name>
    <name evidence="7" type="ORF">HKD39_09580</name>
</gene>
<dbReference type="PANTHER" id="PTHR30213:SF1">
    <property type="entry name" value="INNER MEMBRANE PROTEIN YHJD"/>
    <property type="match status" value="1"/>
</dbReference>
<evidence type="ECO:0000256" key="4">
    <source>
        <dbReference type="ARBA" id="ARBA00022989"/>
    </source>
</evidence>
<dbReference type="NCBIfam" id="TIGR00766">
    <property type="entry name" value="inner membrane protein YhjD"/>
    <property type="match status" value="1"/>
</dbReference>
<keyword evidence="2" id="KW-1003">Cell membrane</keyword>
<dbReference type="GO" id="GO:0005886">
    <property type="term" value="C:plasma membrane"/>
    <property type="evidence" value="ECO:0007669"/>
    <property type="project" value="UniProtKB-SubCell"/>
</dbReference>
<evidence type="ECO:0000256" key="6">
    <source>
        <dbReference type="SAM" id="Phobius"/>
    </source>
</evidence>
<keyword evidence="3 6" id="KW-0812">Transmembrane</keyword>
<accession>A0A849AA20</accession>
<reference evidence="7 8" key="1">
    <citation type="submission" date="2020-05" db="EMBL/GenBank/DDBJ databases">
        <title>Nakamurella sp. DB0629 isolated from air conditioner.</title>
        <authorList>
            <person name="Kim D.H."/>
            <person name="Kim D.-U."/>
        </authorList>
    </citation>
    <scope>NUCLEOTIDE SEQUENCE [LARGE SCALE GENOMIC DNA]</scope>
    <source>
        <strain evidence="7 8">DB0629</strain>
    </source>
</reference>
<dbReference type="PANTHER" id="PTHR30213">
    <property type="entry name" value="INNER MEMBRANE PROTEIN YHJD"/>
    <property type="match status" value="1"/>
</dbReference>
<protein>
    <submittedName>
        <fullName evidence="7">Inner membrane protein YhjD</fullName>
    </submittedName>
</protein>
<evidence type="ECO:0000256" key="5">
    <source>
        <dbReference type="ARBA" id="ARBA00023136"/>
    </source>
</evidence>
<keyword evidence="5 6" id="KW-0472">Membrane</keyword>
<dbReference type="Pfam" id="PF03631">
    <property type="entry name" value="Virul_fac_BrkB"/>
    <property type="match status" value="1"/>
</dbReference>
<evidence type="ECO:0000256" key="3">
    <source>
        <dbReference type="ARBA" id="ARBA00022692"/>
    </source>
</evidence>
<feature type="transmembrane region" description="Helical" evidence="6">
    <location>
        <begin position="103"/>
        <end position="126"/>
    </location>
</feature>
<feature type="transmembrane region" description="Helical" evidence="6">
    <location>
        <begin position="218"/>
        <end position="240"/>
    </location>
</feature>
<dbReference type="InterPro" id="IPR017039">
    <property type="entry name" value="Virul_fac_BrkB"/>
</dbReference>
<evidence type="ECO:0000313" key="8">
    <source>
        <dbReference type="Proteomes" id="UP000562984"/>
    </source>
</evidence>
<dbReference type="RefSeq" id="WP_171199633.1">
    <property type="nucleotide sequence ID" value="NZ_JABEND010000004.1"/>
</dbReference>
<comment type="caution">
    <text evidence="7">The sequence shown here is derived from an EMBL/GenBank/DDBJ whole genome shotgun (WGS) entry which is preliminary data.</text>
</comment>
<dbReference type="AlphaFoldDB" id="A0A849AA20"/>
<dbReference type="InterPro" id="IPR005274">
    <property type="entry name" value="IM_pro_YhjD"/>
</dbReference>
<evidence type="ECO:0000313" key="7">
    <source>
        <dbReference type="EMBL" id="NNG35958.1"/>
    </source>
</evidence>